<dbReference type="Gene3D" id="3.10.350.10">
    <property type="entry name" value="LysM domain"/>
    <property type="match status" value="1"/>
</dbReference>
<evidence type="ECO:0000256" key="6">
    <source>
        <dbReference type="ARBA" id="ARBA00040995"/>
    </source>
</evidence>
<evidence type="ECO:0000256" key="2">
    <source>
        <dbReference type="ARBA" id="ARBA00022692"/>
    </source>
</evidence>
<feature type="domain" description="LysM" evidence="9">
    <location>
        <begin position="82"/>
        <end position="126"/>
    </location>
</feature>
<protein>
    <recommendedName>
        <fullName evidence="6">LysM and putative peptidoglycan-binding domain-containing protein 4</fullName>
    </recommendedName>
</protein>
<keyword evidence="4 8" id="KW-0472">Membrane</keyword>
<sequence length="306" mass="34749">MKLLIGICLVAVMRRGDPLPRAFQAPVDVHASADGQVYMFRHRQEEPEASSEDEEFNVMELRPRSRESSSRERERVGEMLLLERDISHEDNLNKLALQYGCKVADIKRVNNLFQEQDMYALKSIKIPVKKHSLLTEANSELRNPQQRPSHDAALSNSTEASVSGRPQVQEYTNYLKEVDSDIERLIQSTDPSEEVFSGDSRVSRRWGWRSQRLRSYGADWGIQWWNAVVAMLLIGIVLPIFYVVYFKTQESGESVVDNGVVNISVPTSNNTGVSVSSVIPGNIIGNHLEKKQINLVLQVDYIYKSL</sequence>
<name>A0AAW1ZCH8_CULAL</name>
<dbReference type="GO" id="GO:0016020">
    <property type="term" value="C:membrane"/>
    <property type="evidence" value="ECO:0007669"/>
    <property type="project" value="UniProtKB-SubCell"/>
</dbReference>
<evidence type="ECO:0000256" key="1">
    <source>
        <dbReference type="ARBA" id="ARBA00004167"/>
    </source>
</evidence>
<evidence type="ECO:0000259" key="9">
    <source>
        <dbReference type="PROSITE" id="PS51782"/>
    </source>
</evidence>
<keyword evidence="11" id="KW-1185">Reference proteome</keyword>
<evidence type="ECO:0000313" key="11">
    <source>
        <dbReference type="Proteomes" id="UP001479290"/>
    </source>
</evidence>
<dbReference type="PROSITE" id="PS51782">
    <property type="entry name" value="LYSM"/>
    <property type="match status" value="1"/>
</dbReference>
<feature type="compositionally biased region" description="Polar residues" evidence="7">
    <location>
        <begin position="154"/>
        <end position="164"/>
    </location>
</feature>
<evidence type="ECO:0000256" key="4">
    <source>
        <dbReference type="ARBA" id="ARBA00023136"/>
    </source>
</evidence>
<evidence type="ECO:0000256" key="3">
    <source>
        <dbReference type="ARBA" id="ARBA00022989"/>
    </source>
</evidence>
<evidence type="ECO:0000256" key="8">
    <source>
        <dbReference type="SAM" id="Phobius"/>
    </source>
</evidence>
<proteinExistence type="predicted"/>
<dbReference type="InterPro" id="IPR045030">
    <property type="entry name" value="LYSM1-4"/>
</dbReference>
<dbReference type="EMBL" id="JAWDJR010000018">
    <property type="protein sequence ID" value="KAK9959045.1"/>
    <property type="molecule type" value="Genomic_DNA"/>
</dbReference>
<dbReference type="Proteomes" id="UP001479290">
    <property type="component" value="Unassembled WGS sequence"/>
</dbReference>
<reference evidence="10 11" key="1">
    <citation type="submission" date="2024-05" db="EMBL/GenBank/DDBJ databases">
        <title>A high-quality chromosomal-level genome assembly of Topmouth culter (Culter alburnus).</title>
        <authorList>
            <person name="Zhao H."/>
        </authorList>
    </citation>
    <scope>NUCLEOTIDE SEQUENCE [LARGE SCALE GENOMIC DNA]</scope>
    <source>
        <strain evidence="10">CATC2023</strain>
        <tissue evidence="10">Muscle</tissue>
    </source>
</reference>
<comment type="subcellular location">
    <subcellularLocation>
        <location evidence="1">Membrane</location>
        <topology evidence="1">Single-pass membrane protein</topology>
    </subcellularLocation>
</comment>
<feature type="transmembrane region" description="Helical" evidence="8">
    <location>
        <begin position="224"/>
        <end position="245"/>
    </location>
</feature>
<organism evidence="10 11">
    <name type="scientific">Culter alburnus</name>
    <name type="common">Topmouth culter</name>
    <dbReference type="NCBI Taxonomy" id="194366"/>
    <lineage>
        <taxon>Eukaryota</taxon>
        <taxon>Metazoa</taxon>
        <taxon>Chordata</taxon>
        <taxon>Craniata</taxon>
        <taxon>Vertebrata</taxon>
        <taxon>Euteleostomi</taxon>
        <taxon>Actinopterygii</taxon>
        <taxon>Neopterygii</taxon>
        <taxon>Teleostei</taxon>
        <taxon>Ostariophysi</taxon>
        <taxon>Cypriniformes</taxon>
        <taxon>Xenocyprididae</taxon>
        <taxon>Xenocypridinae</taxon>
        <taxon>Culter</taxon>
    </lineage>
</organism>
<evidence type="ECO:0000256" key="5">
    <source>
        <dbReference type="ARBA" id="ARBA00023180"/>
    </source>
</evidence>
<dbReference type="AlphaFoldDB" id="A0AAW1ZCH8"/>
<comment type="caution">
    <text evidence="10">The sequence shown here is derived from an EMBL/GenBank/DDBJ whole genome shotgun (WGS) entry which is preliminary data.</text>
</comment>
<dbReference type="PANTHER" id="PTHR20932:SF7">
    <property type="entry name" value="AND PUTATIVE PEPTIDOGLYCAN-BINDING DOMAIN-CONTAINING PROTEIN 4-RELATED"/>
    <property type="match status" value="1"/>
</dbReference>
<gene>
    <name evidence="10" type="ORF">ABG768_011131</name>
</gene>
<dbReference type="InterPro" id="IPR018392">
    <property type="entry name" value="LysM"/>
</dbReference>
<accession>A0AAW1ZCH8</accession>
<dbReference type="PANTHER" id="PTHR20932">
    <property type="entry name" value="LYSM AND PUTATIVE PEPTIDOGLYCAN-BINDING DOMAIN-CONTAINING PROTEIN"/>
    <property type="match status" value="1"/>
</dbReference>
<evidence type="ECO:0000313" key="10">
    <source>
        <dbReference type="EMBL" id="KAK9959045.1"/>
    </source>
</evidence>
<dbReference type="InterPro" id="IPR036779">
    <property type="entry name" value="LysM_dom_sf"/>
</dbReference>
<keyword evidence="3 8" id="KW-1133">Transmembrane helix</keyword>
<keyword evidence="2 8" id="KW-0812">Transmembrane</keyword>
<keyword evidence="5" id="KW-0325">Glycoprotein</keyword>
<evidence type="ECO:0000256" key="7">
    <source>
        <dbReference type="SAM" id="MobiDB-lite"/>
    </source>
</evidence>
<feature type="region of interest" description="Disordered" evidence="7">
    <location>
        <begin position="139"/>
        <end position="164"/>
    </location>
</feature>